<evidence type="ECO:0000313" key="2">
    <source>
        <dbReference type="EMBL" id="OHA58259.1"/>
    </source>
</evidence>
<dbReference type="PANTHER" id="PTHR47917:SF1">
    <property type="entry name" value="COENZYME F420:L-GLUTAMATE LIGASE"/>
    <property type="match status" value="1"/>
</dbReference>
<name>A0A1G2QDW8_9BACT</name>
<dbReference type="STRING" id="1802438.A2571_03315"/>
<accession>A0A1G2QDW8</accession>
<dbReference type="Pfam" id="PF01996">
    <property type="entry name" value="F420_ligase"/>
    <property type="match status" value="2"/>
</dbReference>
<dbReference type="GO" id="GO:0052618">
    <property type="term" value="F:coenzyme F420-0:L-glutamate ligase activity"/>
    <property type="evidence" value="ECO:0007669"/>
    <property type="project" value="TreeGrafter"/>
</dbReference>
<evidence type="ECO:0000313" key="3">
    <source>
        <dbReference type="Proteomes" id="UP000177043"/>
    </source>
</evidence>
<dbReference type="EMBL" id="MHTJ01000004">
    <property type="protein sequence ID" value="OHA58259.1"/>
    <property type="molecule type" value="Genomic_DNA"/>
</dbReference>
<comment type="caution">
    <text evidence="2">The sequence shown here is derived from an EMBL/GenBank/DDBJ whole genome shotgun (WGS) entry which is preliminary data.</text>
</comment>
<organism evidence="2 3">
    <name type="scientific">Candidatus Vogelbacteria bacterium RIFOXYD1_FULL_44_32</name>
    <dbReference type="NCBI Taxonomy" id="1802438"/>
    <lineage>
        <taxon>Bacteria</taxon>
        <taxon>Candidatus Vogeliibacteriota</taxon>
    </lineage>
</organism>
<dbReference type="InterPro" id="IPR002847">
    <property type="entry name" value="F420-0_gamma-glut_ligase-dom"/>
</dbReference>
<feature type="domain" description="Coenzyme F420:L-glutamate ligase-like" evidence="1">
    <location>
        <begin position="58"/>
        <end position="197"/>
    </location>
</feature>
<dbReference type="SUPFAM" id="SSF144010">
    <property type="entry name" value="CofE-like"/>
    <property type="match status" value="1"/>
</dbReference>
<protein>
    <recommendedName>
        <fullName evidence="1">Coenzyme F420:L-glutamate ligase-like domain-containing protein</fullName>
    </recommendedName>
</protein>
<feature type="domain" description="Coenzyme F420:L-glutamate ligase-like" evidence="1">
    <location>
        <begin position="5"/>
        <end position="53"/>
    </location>
</feature>
<proteinExistence type="predicted"/>
<evidence type="ECO:0000259" key="1">
    <source>
        <dbReference type="Pfam" id="PF01996"/>
    </source>
</evidence>
<reference evidence="2 3" key="1">
    <citation type="journal article" date="2016" name="Nat. Commun.">
        <title>Thousands of microbial genomes shed light on interconnected biogeochemical processes in an aquifer system.</title>
        <authorList>
            <person name="Anantharaman K."/>
            <person name="Brown C.T."/>
            <person name="Hug L.A."/>
            <person name="Sharon I."/>
            <person name="Castelle C.J."/>
            <person name="Probst A.J."/>
            <person name="Thomas B.C."/>
            <person name="Singh A."/>
            <person name="Wilkins M.J."/>
            <person name="Karaoz U."/>
            <person name="Brodie E.L."/>
            <person name="Williams K.H."/>
            <person name="Hubbard S.S."/>
            <person name="Banfield J.F."/>
        </authorList>
    </citation>
    <scope>NUCLEOTIDE SEQUENCE [LARGE SCALE GENOMIC DNA]</scope>
</reference>
<dbReference type="Gene3D" id="3.30.1330.100">
    <property type="entry name" value="CofE-like"/>
    <property type="match status" value="1"/>
</dbReference>
<dbReference type="PANTHER" id="PTHR47917">
    <property type="match status" value="1"/>
</dbReference>
<sequence>MKIIGVKTPLLKAGDDLIQFIIKNIPSLSEGSVVVVTSKIVALAEGRLAPLSAKEAIIKRESKEVIETPYGFLTLTKDGWCVNAGVDESNAKDGLILLPLDAFQSAEVLCRSLRQKFKIKKLGVLITDTKSVPLRVGTVGRALGFAGFQPLRSYINKRDLFGRKSRFTESNLADSLAAAAVLLMGEGSERVPLAVIQEAPVTFVGVGTSQTTKLSLPPQLDIFRYVFSRASSPRAKKKPKR</sequence>
<dbReference type="AlphaFoldDB" id="A0A1G2QDW8"/>
<gene>
    <name evidence="2" type="ORF">A2571_03315</name>
</gene>
<dbReference type="Proteomes" id="UP000177043">
    <property type="component" value="Unassembled WGS sequence"/>
</dbReference>